<dbReference type="OrthoDB" id="1423343at2759"/>
<sequence length="159" mass="18187">MAAASSSHPPPPPPPLDKHNVFISFSGGDTRYCFTSFLYDELRRNQIKAYMDVREFETGDKMSPALEKAIKESKISVIIFSENYVSSKWCLDELVQILKCQKTNGQIVLPVFYYISALTVRNRTDFEAALVEKHKMNFHDTLLTQWREALIDATLLHGL</sequence>
<dbReference type="AlphaFoldDB" id="A0A8K0HB79"/>
<dbReference type="Pfam" id="PF01582">
    <property type="entry name" value="TIR"/>
    <property type="match status" value="1"/>
</dbReference>
<keyword evidence="4" id="KW-1185">Reference proteome</keyword>
<protein>
    <recommendedName>
        <fullName evidence="2">TIR domain-containing protein</fullName>
    </recommendedName>
</protein>
<dbReference type="Gene3D" id="3.40.50.10140">
    <property type="entry name" value="Toll/interleukin-1 receptor homology (TIR) domain"/>
    <property type="match status" value="1"/>
</dbReference>
<evidence type="ECO:0000259" key="2">
    <source>
        <dbReference type="PROSITE" id="PS50104"/>
    </source>
</evidence>
<reference evidence="3" key="1">
    <citation type="submission" date="2020-03" db="EMBL/GenBank/DDBJ databases">
        <title>A high-quality chromosome-level genome assembly of a woody plant with both climbing and erect habits, Rhamnella rubrinervis.</title>
        <authorList>
            <person name="Lu Z."/>
            <person name="Yang Y."/>
            <person name="Zhu X."/>
            <person name="Sun Y."/>
        </authorList>
    </citation>
    <scope>NUCLEOTIDE SEQUENCE</scope>
    <source>
        <strain evidence="3">BYM</strain>
        <tissue evidence="3">Leaf</tissue>
    </source>
</reference>
<dbReference type="EMBL" id="VOIH02000004">
    <property type="protein sequence ID" value="KAF3449352.1"/>
    <property type="molecule type" value="Genomic_DNA"/>
</dbReference>
<dbReference type="PANTHER" id="PTHR32009:SF155">
    <property type="entry name" value="DISEASE RESISTANCE PROTEIN (TIR-NBS-LRR CLASS)"/>
    <property type="match status" value="1"/>
</dbReference>
<evidence type="ECO:0000313" key="4">
    <source>
        <dbReference type="Proteomes" id="UP000796880"/>
    </source>
</evidence>
<dbReference type="SMART" id="SM00255">
    <property type="entry name" value="TIR"/>
    <property type="match status" value="1"/>
</dbReference>
<evidence type="ECO:0000256" key="1">
    <source>
        <dbReference type="ARBA" id="ARBA00023027"/>
    </source>
</evidence>
<keyword evidence="1" id="KW-0520">NAD</keyword>
<dbReference type="InterPro" id="IPR000157">
    <property type="entry name" value="TIR_dom"/>
</dbReference>
<dbReference type="GO" id="GO:0007165">
    <property type="term" value="P:signal transduction"/>
    <property type="evidence" value="ECO:0007669"/>
    <property type="project" value="InterPro"/>
</dbReference>
<dbReference type="InterPro" id="IPR035897">
    <property type="entry name" value="Toll_tir_struct_dom_sf"/>
</dbReference>
<organism evidence="3 4">
    <name type="scientific">Rhamnella rubrinervis</name>
    <dbReference type="NCBI Taxonomy" id="2594499"/>
    <lineage>
        <taxon>Eukaryota</taxon>
        <taxon>Viridiplantae</taxon>
        <taxon>Streptophyta</taxon>
        <taxon>Embryophyta</taxon>
        <taxon>Tracheophyta</taxon>
        <taxon>Spermatophyta</taxon>
        <taxon>Magnoliopsida</taxon>
        <taxon>eudicotyledons</taxon>
        <taxon>Gunneridae</taxon>
        <taxon>Pentapetalae</taxon>
        <taxon>rosids</taxon>
        <taxon>fabids</taxon>
        <taxon>Rosales</taxon>
        <taxon>Rhamnaceae</taxon>
        <taxon>rhamnoid group</taxon>
        <taxon>Rhamneae</taxon>
        <taxon>Rhamnella</taxon>
    </lineage>
</organism>
<accession>A0A8K0HB79</accession>
<dbReference type="PROSITE" id="PS50104">
    <property type="entry name" value="TIR"/>
    <property type="match status" value="1"/>
</dbReference>
<dbReference type="PANTHER" id="PTHR32009">
    <property type="entry name" value="TMV RESISTANCE PROTEIN N-LIKE"/>
    <property type="match status" value="1"/>
</dbReference>
<feature type="domain" description="TIR" evidence="2">
    <location>
        <begin position="17"/>
        <end position="159"/>
    </location>
</feature>
<comment type="caution">
    <text evidence="3">The sequence shown here is derived from an EMBL/GenBank/DDBJ whole genome shotgun (WGS) entry which is preliminary data.</text>
</comment>
<dbReference type="SUPFAM" id="SSF52200">
    <property type="entry name" value="Toll/Interleukin receptor TIR domain"/>
    <property type="match status" value="1"/>
</dbReference>
<gene>
    <name evidence="3" type="ORF">FNV43_RR10080</name>
</gene>
<name>A0A8K0HB79_9ROSA</name>
<evidence type="ECO:0000313" key="3">
    <source>
        <dbReference type="EMBL" id="KAF3449352.1"/>
    </source>
</evidence>
<dbReference type="Proteomes" id="UP000796880">
    <property type="component" value="Unassembled WGS sequence"/>
</dbReference>
<proteinExistence type="predicted"/>